<evidence type="ECO:0000313" key="3">
    <source>
        <dbReference type="Proteomes" id="UP000772434"/>
    </source>
</evidence>
<dbReference type="OrthoDB" id="2896642at2759"/>
<gene>
    <name evidence="2" type="ORF">BDP27DRAFT_1271559</name>
</gene>
<evidence type="ECO:0000313" key="2">
    <source>
        <dbReference type="EMBL" id="KAF9062530.1"/>
    </source>
</evidence>
<dbReference type="Proteomes" id="UP000772434">
    <property type="component" value="Unassembled WGS sequence"/>
</dbReference>
<keyword evidence="3" id="KW-1185">Reference proteome</keyword>
<dbReference type="PANTHER" id="PTHR42060:SF1">
    <property type="entry name" value="NHL REPEAT-CONTAINING PROTEIN"/>
    <property type="match status" value="1"/>
</dbReference>
<dbReference type="AlphaFoldDB" id="A0A9P5PI61"/>
<keyword evidence="1" id="KW-0732">Signal</keyword>
<evidence type="ECO:0000256" key="1">
    <source>
        <dbReference type="SAM" id="SignalP"/>
    </source>
</evidence>
<dbReference type="InterPro" id="IPR011042">
    <property type="entry name" value="6-blade_b-propeller_TolB-like"/>
</dbReference>
<feature type="signal peptide" evidence="1">
    <location>
        <begin position="1"/>
        <end position="19"/>
    </location>
</feature>
<protein>
    <recommendedName>
        <fullName evidence="4">SMP-30/Gluconolactonase/LRE-like region domain-containing protein</fullName>
    </recommendedName>
</protein>
<dbReference type="EMBL" id="JADNRY010000169">
    <property type="protein sequence ID" value="KAF9062530.1"/>
    <property type="molecule type" value="Genomic_DNA"/>
</dbReference>
<dbReference type="PANTHER" id="PTHR42060">
    <property type="entry name" value="NHL REPEAT-CONTAINING PROTEIN-RELATED"/>
    <property type="match status" value="1"/>
</dbReference>
<sequence length="340" mass="36108">MRVLIHLFAILTSLTGALCKHTEPHDLVTPQVVHTFPNGTSLENLAIRASGEILCTVLSAPEIYQLDPIENSSAKLVHSFPGYTSVLGIVEMQPDQFYVVAGNVTFATFSSVQGSWSAFHVNMSEFDINGAATVTKVTDFPDALLLDGLGVLSREQGLVYVADIYAGVVSILNVNTGDHYVAINNSLTVAGPPNFTSAGVNGVHVFEEPNGTLYLYFSNTAQSLLARIPINANGTPAGEPEVVVSGIKVDDFTFDSDGNILQAVLGSNEVAKINVTTKKVTIIAGNPSSTELMSVTSAQFGRLCDDEDTLYVTMNGANFSDIALVVPGALKMLKLGPRLV</sequence>
<evidence type="ECO:0008006" key="4">
    <source>
        <dbReference type="Google" id="ProtNLM"/>
    </source>
</evidence>
<name>A0A9P5PI61_9AGAR</name>
<proteinExistence type="predicted"/>
<reference evidence="2" key="1">
    <citation type="submission" date="2020-11" db="EMBL/GenBank/DDBJ databases">
        <authorList>
            <consortium name="DOE Joint Genome Institute"/>
            <person name="Ahrendt S."/>
            <person name="Riley R."/>
            <person name="Andreopoulos W."/>
            <person name="Labutti K."/>
            <person name="Pangilinan J."/>
            <person name="Ruiz-Duenas F.J."/>
            <person name="Barrasa J.M."/>
            <person name="Sanchez-Garcia M."/>
            <person name="Camarero S."/>
            <person name="Miyauchi S."/>
            <person name="Serrano A."/>
            <person name="Linde D."/>
            <person name="Babiker R."/>
            <person name="Drula E."/>
            <person name="Ayuso-Fernandez I."/>
            <person name="Pacheco R."/>
            <person name="Padilla G."/>
            <person name="Ferreira P."/>
            <person name="Barriuso J."/>
            <person name="Kellner H."/>
            <person name="Castanera R."/>
            <person name="Alfaro M."/>
            <person name="Ramirez L."/>
            <person name="Pisabarro A.G."/>
            <person name="Kuo A."/>
            <person name="Tritt A."/>
            <person name="Lipzen A."/>
            <person name="He G."/>
            <person name="Yan M."/>
            <person name="Ng V."/>
            <person name="Cullen D."/>
            <person name="Martin F."/>
            <person name="Rosso M.-N."/>
            <person name="Henrissat B."/>
            <person name="Hibbett D."/>
            <person name="Martinez A.T."/>
            <person name="Grigoriev I.V."/>
        </authorList>
    </citation>
    <scope>NUCLEOTIDE SEQUENCE</scope>
    <source>
        <strain evidence="2">AH 40177</strain>
    </source>
</reference>
<comment type="caution">
    <text evidence="2">The sequence shown here is derived from an EMBL/GenBank/DDBJ whole genome shotgun (WGS) entry which is preliminary data.</text>
</comment>
<dbReference type="InterPro" id="IPR052998">
    <property type="entry name" value="Hetero-Diels-Alderase-like"/>
</dbReference>
<dbReference type="SUPFAM" id="SSF63829">
    <property type="entry name" value="Calcium-dependent phosphotriesterase"/>
    <property type="match status" value="1"/>
</dbReference>
<dbReference type="Gene3D" id="2.120.10.30">
    <property type="entry name" value="TolB, C-terminal domain"/>
    <property type="match status" value="1"/>
</dbReference>
<feature type="chain" id="PRO_5040361139" description="SMP-30/Gluconolactonase/LRE-like region domain-containing protein" evidence="1">
    <location>
        <begin position="20"/>
        <end position="340"/>
    </location>
</feature>
<accession>A0A9P5PI61</accession>
<organism evidence="2 3">
    <name type="scientific">Rhodocollybia butyracea</name>
    <dbReference type="NCBI Taxonomy" id="206335"/>
    <lineage>
        <taxon>Eukaryota</taxon>
        <taxon>Fungi</taxon>
        <taxon>Dikarya</taxon>
        <taxon>Basidiomycota</taxon>
        <taxon>Agaricomycotina</taxon>
        <taxon>Agaricomycetes</taxon>
        <taxon>Agaricomycetidae</taxon>
        <taxon>Agaricales</taxon>
        <taxon>Marasmiineae</taxon>
        <taxon>Omphalotaceae</taxon>
        <taxon>Rhodocollybia</taxon>
    </lineage>
</organism>